<proteinExistence type="predicted"/>
<protein>
    <submittedName>
        <fullName evidence="1">Uncharacterized protein</fullName>
    </submittedName>
</protein>
<dbReference type="Proteomes" id="UP001437256">
    <property type="component" value="Unassembled WGS sequence"/>
</dbReference>
<organism evidence="1 2">
    <name type="scientific">Marasmius tenuissimus</name>
    <dbReference type="NCBI Taxonomy" id="585030"/>
    <lineage>
        <taxon>Eukaryota</taxon>
        <taxon>Fungi</taxon>
        <taxon>Dikarya</taxon>
        <taxon>Basidiomycota</taxon>
        <taxon>Agaricomycotina</taxon>
        <taxon>Agaricomycetes</taxon>
        <taxon>Agaricomycetidae</taxon>
        <taxon>Agaricales</taxon>
        <taxon>Marasmiineae</taxon>
        <taxon>Marasmiaceae</taxon>
        <taxon>Marasmius</taxon>
    </lineage>
</organism>
<reference evidence="1 2" key="1">
    <citation type="submission" date="2024-05" db="EMBL/GenBank/DDBJ databases">
        <title>A draft genome resource for the thread blight pathogen Marasmius tenuissimus strain MS-2.</title>
        <authorList>
            <person name="Yulfo-Soto G.E."/>
            <person name="Baruah I.K."/>
            <person name="Amoako-Attah I."/>
            <person name="Bukari Y."/>
            <person name="Meinhardt L.W."/>
            <person name="Bailey B.A."/>
            <person name="Cohen S.P."/>
        </authorList>
    </citation>
    <scope>NUCLEOTIDE SEQUENCE [LARGE SCALE GENOMIC DNA]</scope>
    <source>
        <strain evidence="1 2">MS-2</strain>
    </source>
</reference>
<sequence>MNLKREPNSNADMVDNHALRAFGPGDASSFIRHVTSATSRLTSMDIHELAGFAAFVYLFADIALKSRVSLTKIPELFQGIAAATPVLSCLLTKLLRMKHDDSTCPRLDSGIIEPASLSVMFILTLALDGPGPVSQALASGLLSTFLRRPHRLNILSEEPQKTMCTLLNIVSSFMVYPKVLHEFSRVVRKGEQNHDSDMSPASLLWDCWKNCLQKAAYLYAVRQNLKERGALYRCSVAAVGPSSSCC</sequence>
<gene>
    <name evidence="1" type="ORF">AAF712_008525</name>
</gene>
<evidence type="ECO:0000313" key="1">
    <source>
        <dbReference type="EMBL" id="KAL0064580.1"/>
    </source>
</evidence>
<comment type="caution">
    <text evidence="1">The sequence shown here is derived from an EMBL/GenBank/DDBJ whole genome shotgun (WGS) entry which is preliminary data.</text>
</comment>
<name>A0ABR2ZTH1_9AGAR</name>
<dbReference type="EMBL" id="JBBXMP010000060">
    <property type="protein sequence ID" value="KAL0064580.1"/>
    <property type="molecule type" value="Genomic_DNA"/>
</dbReference>
<accession>A0ABR2ZTH1</accession>
<keyword evidence="2" id="KW-1185">Reference proteome</keyword>
<evidence type="ECO:0000313" key="2">
    <source>
        <dbReference type="Proteomes" id="UP001437256"/>
    </source>
</evidence>